<dbReference type="EMBL" id="LSRX01000598">
    <property type="protein sequence ID" value="OLP92990.1"/>
    <property type="molecule type" value="Genomic_DNA"/>
</dbReference>
<organism evidence="1 2">
    <name type="scientific">Symbiodinium microadriaticum</name>
    <name type="common">Dinoflagellate</name>
    <name type="synonym">Zooxanthella microadriatica</name>
    <dbReference type="NCBI Taxonomy" id="2951"/>
    <lineage>
        <taxon>Eukaryota</taxon>
        <taxon>Sar</taxon>
        <taxon>Alveolata</taxon>
        <taxon>Dinophyceae</taxon>
        <taxon>Suessiales</taxon>
        <taxon>Symbiodiniaceae</taxon>
        <taxon>Symbiodinium</taxon>
    </lineage>
</organism>
<keyword evidence="2" id="KW-1185">Reference proteome</keyword>
<accession>A0A1Q9DD57</accession>
<dbReference type="AlphaFoldDB" id="A0A1Q9DD57"/>
<sequence>MSVRSQEQPGDHLMVMVASYGDGAGRLWSDVVQRITLSGDTGKVFCMEHATTRKHSGQLDRALPEGVNTIRTILAMNMVV</sequence>
<dbReference type="Proteomes" id="UP000186817">
    <property type="component" value="Unassembled WGS sequence"/>
</dbReference>
<comment type="caution">
    <text evidence="1">The sequence shown here is derived from an EMBL/GenBank/DDBJ whole genome shotgun (WGS) entry which is preliminary data.</text>
</comment>
<reference evidence="1 2" key="1">
    <citation type="submission" date="2016-02" db="EMBL/GenBank/DDBJ databases">
        <title>Genome analysis of coral dinoflagellate symbionts highlights evolutionary adaptations to a symbiotic lifestyle.</title>
        <authorList>
            <person name="Aranda M."/>
            <person name="Li Y."/>
            <person name="Liew Y.J."/>
            <person name="Baumgarten S."/>
            <person name="Simakov O."/>
            <person name="Wilson M."/>
            <person name="Piel J."/>
            <person name="Ashoor H."/>
            <person name="Bougouffa S."/>
            <person name="Bajic V.B."/>
            <person name="Ryu T."/>
            <person name="Ravasi T."/>
            <person name="Bayer T."/>
            <person name="Micklem G."/>
            <person name="Kim H."/>
            <person name="Bhak J."/>
            <person name="Lajeunesse T.C."/>
            <person name="Voolstra C.R."/>
        </authorList>
    </citation>
    <scope>NUCLEOTIDE SEQUENCE [LARGE SCALE GENOMIC DNA]</scope>
    <source>
        <strain evidence="1 2">CCMP2467</strain>
    </source>
</reference>
<proteinExistence type="predicted"/>
<name>A0A1Q9DD57_SYMMI</name>
<evidence type="ECO:0000313" key="2">
    <source>
        <dbReference type="Proteomes" id="UP000186817"/>
    </source>
</evidence>
<protein>
    <submittedName>
        <fullName evidence="1">Uncharacterized protein</fullName>
    </submittedName>
</protein>
<gene>
    <name evidence="1" type="ORF">AK812_SmicGene25151</name>
</gene>
<evidence type="ECO:0000313" key="1">
    <source>
        <dbReference type="EMBL" id="OLP92990.1"/>
    </source>
</evidence>